<evidence type="ECO:0000313" key="2">
    <source>
        <dbReference type="Proteomes" id="UP000286931"/>
    </source>
</evidence>
<dbReference type="Proteomes" id="UP000286931">
    <property type="component" value="Unassembled WGS sequence"/>
</dbReference>
<reference evidence="1 2" key="1">
    <citation type="submission" date="2018-12" db="EMBL/GenBank/DDBJ databases">
        <title>Draft genome sequence of Embleya hyalina NBRC 13850T.</title>
        <authorList>
            <person name="Komaki H."/>
            <person name="Hosoyama A."/>
            <person name="Kimura A."/>
            <person name="Ichikawa N."/>
            <person name="Tamura T."/>
        </authorList>
    </citation>
    <scope>NUCLEOTIDE SEQUENCE [LARGE SCALE GENOMIC DNA]</scope>
    <source>
        <strain evidence="1 2">NBRC 13850</strain>
    </source>
</reference>
<dbReference type="AlphaFoldDB" id="A0A401Z146"/>
<dbReference type="RefSeq" id="WP_126642259.1">
    <property type="nucleotide sequence ID" value="NZ_BIFH01000040.1"/>
</dbReference>
<protein>
    <submittedName>
        <fullName evidence="1">Uncharacterized protein</fullName>
    </submittedName>
</protein>
<comment type="caution">
    <text evidence="1">The sequence shown here is derived from an EMBL/GenBank/DDBJ whole genome shotgun (WGS) entry which is preliminary data.</text>
</comment>
<accession>A0A401Z146</accession>
<dbReference type="EMBL" id="BIFH01000040">
    <property type="protein sequence ID" value="GCE00542.1"/>
    <property type="molecule type" value="Genomic_DNA"/>
</dbReference>
<keyword evidence="2" id="KW-1185">Reference proteome</keyword>
<gene>
    <name evidence="1" type="ORF">EHYA_08268</name>
</gene>
<sequence length="60" mass="6458">MNDKILLEETIETRDLADLDLDVRIADGDLGAADFGASGASVTLSPSTRGVQSRCWVCCW</sequence>
<evidence type="ECO:0000313" key="1">
    <source>
        <dbReference type="EMBL" id="GCE00542.1"/>
    </source>
</evidence>
<name>A0A401Z146_9ACTN</name>
<organism evidence="1 2">
    <name type="scientific">Embleya hyalina</name>
    <dbReference type="NCBI Taxonomy" id="516124"/>
    <lineage>
        <taxon>Bacteria</taxon>
        <taxon>Bacillati</taxon>
        <taxon>Actinomycetota</taxon>
        <taxon>Actinomycetes</taxon>
        <taxon>Kitasatosporales</taxon>
        <taxon>Streptomycetaceae</taxon>
        <taxon>Embleya</taxon>
    </lineage>
</organism>
<proteinExistence type="predicted"/>